<dbReference type="EMBL" id="KV428985">
    <property type="protein sequence ID" value="KZT31016.1"/>
    <property type="molecule type" value="Genomic_DNA"/>
</dbReference>
<keyword evidence="4 7" id="KW-0418">Kinase</keyword>
<dbReference type="GO" id="GO:0031037">
    <property type="term" value="P:myosin II filament disassembly"/>
    <property type="evidence" value="ECO:0007669"/>
    <property type="project" value="TreeGrafter"/>
</dbReference>
<evidence type="ECO:0000259" key="6">
    <source>
        <dbReference type="PROSITE" id="PS51158"/>
    </source>
</evidence>
<dbReference type="GO" id="GO:1903013">
    <property type="term" value="P:response to differentiation-inducing factor 1"/>
    <property type="evidence" value="ECO:0007669"/>
    <property type="project" value="TreeGrafter"/>
</dbReference>
<feature type="non-terminal residue" evidence="7">
    <location>
        <position position="1"/>
    </location>
</feature>
<dbReference type="InterPro" id="IPR011009">
    <property type="entry name" value="Kinase-like_dom_sf"/>
</dbReference>
<evidence type="ECO:0000256" key="5">
    <source>
        <dbReference type="ARBA" id="ARBA00022840"/>
    </source>
</evidence>
<name>A0A165WDG1_9AGAM</name>
<evidence type="ECO:0000313" key="7">
    <source>
        <dbReference type="EMBL" id="KZT31016.1"/>
    </source>
</evidence>
<evidence type="ECO:0000256" key="2">
    <source>
        <dbReference type="ARBA" id="ARBA00022679"/>
    </source>
</evidence>
<organism evidence="7 8">
    <name type="scientific">Sistotremastrum suecicum HHB10207 ss-3</name>
    <dbReference type="NCBI Taxonomy" id="1314776"/>
    <lineage>
        <taxon>Eukaryota</taxon>
        <taxon>Fungi</taxon>
        <taxon>Dikarya</taxon>
        <taxon>Basidiomycota</taxon>
        <taxon>Agaricomycotina</taxon>
        <taxon>Agaricomycetes</taxon>
        <taxon>Sistotremastrales</taxon>
        <taxon>Sistotremastraceae</taxon>
        <taxon>Sistotremastrum</taxon>
    </lineage>
</organism>
<dbReference type="OrthoDB" id="2802092at2759"/>
<dbReference type="Gene3D" id="3.20.200.10">
    <property type="entry name" value="MHCK/EF2 kinase"/>
    <property type="match status" value="1"/>
</dbReference>
<keyword evidence="3" id="KW-0547">Nucleotide-binding</keyword>
<evidence type="ECO:0000256" key="3">
    <source>
        <dbReference type="ARBA" id="ARBA00022741"/>
    </source>
</evidence>
<dbReference type="SUPFAM" id="SSF56112">
    <property type="entry name" value="Protein kinase-like (PK-like)"/>
    <property type="match status" value="1"/>
</dbReference>
<gene>
    <name evidence="7" type="ORF">SISSUDRAFT_972703</name>
</gene>
<keyword evidence="1" id="KW-0723">Serine/threonine-protein kinase</keyword>
<dbReference type="PROSITE" id="PS51158">
    <property type="entry name" value="ALPHA_KINASE"/>
    <property type="match status" value="1"/>
</dbReference>
<dbReference type="PANTHER" id="PTHR45992">
    <property type="entry name" value="EUKARYOTIC ELONGATION FACTOR 2 KINASE-RELATED"/>
    <property type="match status" value="1"/>
</dbReference>
<reference evidence="7 8" key="1">
    <citation type="journal article" date="2016" name="Mol. Biol. Evol.">
        <title>Comparative Genomics of Early-Diverging Mushroom-Forming Fungi Provides Insights into the Origins of Lignocellulose Decay Capabilities.</title>
        <authorList>
            <person name="Nagy L.G."/>
            <person name="Riley R."/>
            <person name="Tritt A."/>
            <person name="Adam C."/>
            <person name="Daum C."/>
            <person name="Floudas D."/>
            <person name="Sun H."/>
            <person name="Yadav J.S."/>
            <person name="Pangilinan J."/>
            <person name="Larsson K.H."/>
            <person name="Matsuura K."/>
            <person name="Barry K."/>
            <person name="Labutti K."/>
            <person name="Kuo R."/>
            <person name="Ohm R.A."/>
            <person name="Bhattacharya S.S."/>
            <person name="Shirouzu T."/>
            <person name="Yoshinaga Y."/>
            <person name="Martin F.M."/>
            <person name="Grigoriev I.V."/>
            <person name="Hibbett D.S."/>
        </authorList>
    </citation>
    <scope>NUCLEOTIDE SEQUENCE [LARGE SCALE GENOMIC DNA]</scope>
    <source>
        <strain evidence="7 8">HHB10207 ss-3</strain>
    </source>
</reference>
<evidence type="ECO:0000256" key="4">
    <source>
        <dbReference type="ARBA" id="ARBA00022777"/>
    </source>
</evidence>
<dbReference type="GO" id="GO:0005524">
    <property type="term" value="F:ATP binding"/>
    <property type="evidence" value="ECO:0007669"/>
    <property type="project" value="UniProtKB-KW"/>
</dbReference>
<dbReference type="AlphaFoldDB" id="A0A165WDG1"/>
<evidence type="ECO:0000313" key="8">
    <source>
        <dbReference type="Proteomes" id="UP000076798"/>
    </source>
</evidence>
<dbReference type="Pfam" id="PF02816">
    <property type="entry name" value="Alpha_kinase"/>
    <property type="match status" value="1"/>
</dbReference>
<evidence type="ECO:0000256" key="1">
    <source>
        <dbReference type="ARBA" id="ARBA00022527"/>
    </source>
</evidence>
<feature type="non-terminal residue" evidence="7">
    <location>
        <position position="96"/>
    </location>
</feature>
<keyword evidence="5" id="KW-0067">ATP-binding</keyword>
<proteinExistence type="predicted"/>
<keyword evidence="2" id="KW-0808">Transferase</keyword>
<dbReference type="PANTHER" id="PTHR45992:SF2">
    <property type="entry name" value="EUKARYOTIC ELONGATION FACTOR 2 KINASE"/>
    <property type="match status" value="1"/>
</dbReference>
<dbReference type="GO" id="GO:0004674">
    <property type="term" value="F:protein serine/threonine kinase activity"/>
    <property type="evidence" value="ECO:0007669"/>
    <property type="project" value="UniProtKB-KW"/>
</dbReference>
<feature type="domain" description="Alpha-type protein kinase" evidence="6">
    <location>
        <begin position="1"/>
        <end position="96"/>
    </location>
</feature>
<accession>A0A165WDG1</accession>
<protein>
    <submittedName>
        <fullName evidence="7">Kinase-like protein</fullName>
    </submittedName>
</protein>
<sequence>KYSGTLNFSARSDKHSATIAAFTHFAYEGMQKAAVFCDIQGQPGKLSNGHFGIYLFDLMMHTLESLNRYAGDHGEIGLKAFVRDHECNHICDALLL</sequence>
<keyword evidence="8" id="KW-1185">Reference proteome</keyword>
<dbReference type="STRING" id="1314776.A0A165WDG1"/>
<dbReference type="InterPro" id="IPR004166">
    <property type="entry name" value="a-kinase_dom"/>
</dbReference>
<dbReference type="Proteomes" id="UP000076798">
    <property type="component" value="Unassembled WGS sequence"/>
</dbReference>
<dbReference type="InterPro" id="IPR051852">
    <property type="entry name" value="Alpha-type_PK"/>
</dbReference>